<sequence length="153" mass="17894">MHPPLNKQLHLKHDDLQRVHKLACDGLLVQRCLYNFIFMKKLLEFLRTERLNKCLKQAYLAEKLGVDESTISRWESGQITMTFLQIESYASALEIDVYEMFAFLAGNGEDFPRPIAEVYVEVYTQDAYNSLMQYLAKLGLDIAIKNTKLKRWK</sequence>
<name>A0A379DZZ4_9BACT</name>
<dbReference type="InterPro" id="IPR001387">
    <property type="entry name" value="Cro/C1-type_HTH"/>
</dbReference>
<accession>A0A379DZZ4</accession>
<dbReference type="EMBL" id="UGTL01000001">
    <property type="protein sequence ID" value="SUB86047.1"/>
    <property type="molecule type" value="Genomic_DNA"/>
</dbReference>
<organism evidence="2 3">
    <name type="scientific">Prevotella disiens</name>
    <dbReference type="NCBI Taxonomy" id="28130"/>
    <lineage>
        <taxon>Bacteria</taxon>
        <taxon>Pseudomonadati</taxon>
        <taxon>Bacteroidota</taxon>
        <taxon>Bacteroidia</taxon>
        <taxon>Bacteroidales</taxon>
        <taxon>Prevotellaceae</taxon>
        <taxon>Prevotella</taxon>
    </lineage>
</organism>
<evidence type="ECO:0000259" key="1">
    <source>
        <dbReference type="PROSITE" id="PS50943"/>
    </source>
</evidence>
<reference evidence="2 3" key="1">
    <citation type="submission" date="2018-06" db="EMBL/GenBank/DDBJ databases">
        <authorList>
            <consortium name="Pathogen Informatics"/>
            <person name="Doyle S."/>
        </authorList>
    </citation>
    <scope>NUCLEOTIDE SEQUENCE [LARGE SCALE GENOMIC DNA]</scope>
    <source>
        <strain evidence="2 3">NCTC11157</strain>
    </source>
</reference>
<dbReference type="Gene3D" id="1.10.260.40">
    <property type="entry name" value="lambda repressor-like DNA-binding domains"/>
    <property type="match status" value="1"/>
</dbReference>
<gene>
    <name evidence="2" type="ORF">NCTC11157_01790</name>
</gene>
<dbReference type="SMART" id="SM00530">
    <property type="entry name" value="HTH_XRE"/>
    <property type="match status" value="1"/>
</dbReference>
<proteinExistence type="predicted"/>
<feature type="domain" description="HTH cro/C1-type" evidence="1">
    <location>
        <begin position="46"/>
        <end position="100"/>
    </location>
</feature>
<evidence type="ECO:0000313" key="2">
    <source>
        <dbReference type="EMBL" id="SUB86047.1"/>
    </source>
</evidence>
<dbReference type="AlphaFoldDB" id="A0A379DZZ4"/>
<evidence type="ECO:0000313" key="3">
    <source>
        <dbReference type="Proteomes" id="UP000254072"/>
    </source>
</evidence>
<dbReference type="Pfam" id="PF01381">
    <property type="entry name" value="HTH_3"/>
    <property type="match status" value="1"/>
</dbReference>
<dbReference type="SUPFAM" id="SSF47413">
    <property type="entry name" value="lambda repressor-like DNA-binding domains"/>
    <property type="match status" value="1"/>
</dbReference>
<dbReference type="PROSITE" id="PS50943">
    <property type="entry name" value="HTH_CROC1"/>
    <property type="match status" value="1"/>
</dbReference>
<dbReference type="InterPro" id="IPR010982">
    <property type="entry name" value="Lambda_DNA-bd_dom_sf"/>
</dbReference>
<dbReference type="GO" id="GO:0003677">
    <property type="term" value="F:DNA binding"/>
    <property type="evidence" value="ECO:0007669"/>
    <property type="project" value="InterPro"/>
</dbReference>
<protein>
    <submittedName>
        <fullName evidence="2">Helix-turn-helix domain</fullName>
    </submittedName>
</protein>
<dbReference type="Proteomes" id="UP000254072">
    <property type="component" value="Unassembled WGS sequence"/>
</dbReference>
<dbReference type="CDD" id="cd00093">
    <property type="entry name" value="HTH_XRE"/>
    <property type="match status" value="1"/>
</dbReference>